<feature type="compositionally biased region" description="Polar residues" evidence="1">
    <location>
        <begin position="431"/>
        <end position="441"/>
    </location>
</feature>
<dbReference type="PANTHER" id="PTHR47067:SF25">
    <property type="entry name" value="OS05G0420500 PROTEIN"/>
    <property type="match status" value="1"/>
</dbReference>
<feature type="compositionally biased region" description="Basic and acidic residues" evidence="1">
    <location>
        <begin position="293"/>
        <end position="309"/>
    </location>
</feature>
<feature type="compositionally biased region" description="Polar residues" evidence="1">
    <location>
        <begin position="748"/>
        <end position="758"/>
    </location>
</feature>
<organism evidence="2 3">
    <name type="scientific">Panicum virgatum</name>
    <name type="common">Blackwell switchgrass</name>
    <dbReference type="NCBI Taxonomy" id="38727"/>
    <lineage>
        <taxon>Eukaryota</taxon>
        <taxon>Viridiplantae</taxon>
        <taxon>Streptophyta</taxon>
        <taxon>Embryophyta</taxon>
        <taxon>Tracheophyta</taxon>
        <taxon>Spermatophyta</taxon>
        <taxon>Magnoliopsida</taxon>
        <taxon>Liliopsida</taxon>
        <taxon>Poales</taxon>
        <taxon>Poaceae</taxon>
        <taxon>PACMAD clade</taxon>
        <taxon>Panicoideae</taxon>
        <taxon>Panicodae</taxon>
        <taxon>Paniceae</taxon>
        <taxon>Panicinae</taxon>
        <taxon>Panicum</taxon>
        <taxon>Panicum sect. Hiantes</taxon>
    </lineage>
</organism>
<feature type="compositionally biased region" description="Polar residues" evidence="1">
    <location>
        <begin position="282"/>
        <end position="292"/>
    </location>
</feature>
<name>A0A8T0V5R6_PANVG</name>
<feature type="region of interest" description="Disordered" evidence="1">
    <location>
        <begin position="617"/>
        <end position="659"/>
    </location>
</feature>
<feature type="compositionally biased region" description="Basic and acidic residues" evidence="1">
    <location>
        <begin position="418"/>
        <end position="430"/>
    </location>
</feature>
<feature type="region of interest" description="Disordered" evidence="1">
    <location>
        <begin position="365"/>
        <end position="448"/>
    </location>
</feature>
<sequence>MATEVNQNFFAWSQEETSVQDISQGTSQVFGHGSISFGRFDLESLEWEKWSVFANDRRHEEFGKFNGLVAKKKAYFEEHFKRIRELKALQQQNQQTELHLEYGGDSSNSSQTGEHEPAADHGAPTESGTFFDDSMEQTTTATTFEHGMECNGYHENGSIVNEISAPAHSSPVGGLQQIGKQMRGDVSGEMDMLKQHSNSSQNDPGMALEIMISPSKIIPKTIKIASSNVSDHTIVTKEPDSGKLSVINQMAKSENIQSLRRPREATNNLAGTAARSGITGLRSPSSATSQRPSTRERRPVTRDASRKPAEVTTPCRPSVSERRPAIRESAIKHASDATLCRPSTTDRHNMTKESALKQCNIATSHRPSTAYRRSMTKESAPKLSNIATPHRPSTADRCPMTKESAPKLSNIATPRRPSTADRRPVIKESTPKLSNISTPHRPSTADRRTITKESYPKHFNIASPRRPSTGERRTSTRDMTTKYAGIAPSCLLPAVKQRHMTRQGAQKHADVVTLCHPSTAERRLIVSDVPPKHVTIALPCRPSTAERCPIARDVALKHGSPHRPYTAEKRPISRDIEPKHAPPHRLSTAEKRPATREIARKQTDVAISCCPLTPDRCLTKKSDNSTPRRPSTGERRPITNSTTMNPDPKTPIGSRTMPNYSKGAMVTEAAPKKAITTSVAKSIVLENIRFYAKERLEFQVDGKQKSSPFNLPPRKMLTSNVRGDWGLENFRKPNKEGLHEGLRAQAYKPNNVTPLTRSVKTRAPAPPPPPPPPRGASCTERRLSNANNSPAGGRKPKASPPHWH</sequence>
<feature type="region of interest" description="Disordered" evidence="1">
    <location>
        <begin position="101"/>
        <end position="132"/>
    </location>
</feature>
<feature type="region of interest" description="Disordered" evidence="1">
    <location>
        <begin position="272"/>
        <end position="324"/>
    </location>
</feature>
<dbReference type="EMBL" id="CM029041">
    <property type="protein sequence ID" value="KAG2627419.1"/>
    <property type="molecule type" value="Genomic_DNA"/>
</dbReference>
<feature type="region of interest" description="Disordered" evidence="1">
    <location>
        <begin position="559"/>
        <end position="597"/>
    </location>
</feature>
<protein>
    <recommendedName>
        <fullName evidence="4">TPX2 C-terminal domain-containing protein</fullName>
    </recommendedName>
</protein>
<evidence type="ECO:0000256" key="1">
    <source>
        <dbReference type="SAM" id="MobiDB-lite"/>
    </source>
</evidence>
<reference evidence="2" key="1">
    <citation type="submission" date="2020-05" db="EMBL/GenBank/DDBJ databases">
        <title>WGS assembly of Panicum virgatum.</title>
        <authorList>
            <person name="Lovell J.T."/>
            <person name="Jenkins J."/>
            <person name="Shu S."/>
            <person name="Juenger T.E."/>
            <person name="Schmutz J."/>
        </authorList>
    </citation>
    <scope>NUCLEOTIDE SEQUENCE</scope>
    <source>
        <strain evidence="2">AP13</strain>
    </source>
</reference>
<gene>
    <name evidence="2" type="ORF">PVAP13_3KG125728</name>
</gene>
<proteinExistence type="predicted"/>
<feature type="region of interest" description="Disordered" evidence="1">
    <location>
        <begin position="742"/>
        <end position="804"/>
    </location>
</feature>
<evidence type="ECO:0008006" key="4">
    <source>
        <dbReference type="Google" id="ProtNLM"/>
    </source>
</evidence>
<feature type="compositionally biased region" description="Basic and acidic residues" evidence="1">
    <location>
        <begin position="565"/>
        <end position="580"/>
    </location>
</feature>
<feature type="compositionally biased region" description="Basic and acidic residues" evidence="1">
    <location>
        <begin position="587"/>
        <end position="597"/>
    </location>
</feature>
<comment type="caution">
    <text evidence="2">The sequence shown here is derived from an EMBL/GenBank/DDBJ whole genome shotgun (WGS) entry which is preliminary data.</text>
</comment>
<feature type="compositionally biased region" description="Pro residues" evidence="1">
    <location>
        <begin position="764"/>
        <end position="774"/>
    </location>
</feature>
<dbReference type="InterPro" id="IPR044216">
    <property type="entry name" value="WDL7"/>
</dbReference>
<dbReference type="AlphaFoldDB" id="A0A8T0V5R6"/>
<evidence type="ECO:0000313" key="3">
    <source>
        <dbReference type="Proteomes" id="UP000823388"/>
    </source>
</evidence>
<accession>A0A8T0V5R6</accession>
<keyword evidence="3" id="KW-1185">Reference proteome</keyword>
<evidence type="ECO:0000313" key="2">
    <source>
        <dbReference type="EMBL" id="KAG2627419.1"/>
    </source>
</evidence>
<dbReference type="Proteomes" id="UP000823388">
    <property type="component" value="Chromosome 3K"/>
</dbReference>
<dbReference type="PANTHER" id="PTHR47067">
    <property type="entry name" value="TPX2 (TARGETING PROTEIN FOR XKLP2) PROTEIN FAMILY-RELATED"/>
    <property type="match status" value="1"/>
</dbReference>